<evidence type="ECO:0000313" key="15">
    <source>
        <dbReference type="Proteomes" id="UP000262379"/>
    </source>
</evidence>
<evidence type="ECO:0000256" key="8">
    <source>
        <dbReference type="ARBA" id="ARBA00022842"/>
    </source>
</evidence>
<feature type="site" description="Interaction with substrate tRNA" evidence="10">
    <location>
        <position position="108"/>
    </location>
</feature>
<evidence type="ECO:0000256" key="13">
    <source>
        <dbReference type="RuleBase" id="RU003785"/>
    </source>
</evidence>
<dbReference type="EMBL" id="QURN01000005">
    <property type="protein sequence ID" value="RFC68186.1"/>
    <property type="molecule type" value="Genomic_DNA"/>
</dbReference>
<comment type="function">
    <text evidence="2 10 12">Catalyzes the transfer of a dimethylallyl group onto the adenine at position 37 in tRNAs that read codons beginning with uridine, leading to the formation of N6-(dimethylallyl)adenosine (i(6)A).</text>
</comment>
<reference evidence="15" key="1">
    <citation type="submission" date="2018-08" db="EMBL/GenBank/DDBJ databases">
        <authorList>
            <person name="Im W.T."/>
        </authorList>
    </citation>
    <scope>NUCLEOTIDE SEQUENCE [LARGE SCALE GENOMIC DNA]</scope>
    <source>
        <strain evidence="15">LA-28</strain>
    </source>
</reference>
<dbReference type="NCBIfam" id="TIGR00174">
    <property type="entry name" value="miaA"/>
    <property type="match status" value="1"/>
</dbReference>
<evidence type="ECO:0000256" key="12">
    <source>
        <dbReference type="RuleBase" id="RU003784"/>
    </source>
</evidence>
<protein>
    <recommendedName>
        <fullName evidence="10">tRNA dimethylallyltransferase</fullName>
        <ecNumber evidence="10">2.5.1.75</ecNumber>
    </recommendedName>
    <alternativeName>
        <fullName evidence="10">Dimethylallyl diphosphate:tRNA dimethylallyltransferase</fullName>
        <shortName evidence="10">DMAPP:tRNA dimethylallyltransferase</shortName>
        <shortName evidence="10">DMATase</shortName>
    </alternativeName>
    <alternativeName>
        <fullName evidence="10">Isopentenyl-diphosphate:tRNA isopentenyltransferase</fullName>
        <shortName evidence="10">IPP transferase</shortName>
        <shortName evidence="10">IPPT</shortName>
        <shortName evidence="10">IPTase</shortName>
    </alternativeName>
</protein>
<evidence type="ECO:0000256" key="9">
    <source>
        <dbReference type="ARBA" id="ARBA00049563"/>
    </source>
</evidence>
<feature type="binding site" evidence="10">
    <location>
        <begin position="23"/>
        <end position="28"/>
    </location>
    <ligand>
        <name>substrate</name>
    </ligand>
</feature>
<proteinExistence type="inferred from homology"/>
<name>A0A371XG30_9HYPH</name>
<dbReference type="HAMAP" id="MF_00185">
    <property type="entry name" value="IPP_trans"/>
    <property type="match status" value="1"/>
</dbReference>
<dbReference type="InterPro" id="IPR039657">
    <property type="entry name" value="Dimethylallyltransferase"/>
</dbReference>
<feature type="region of interest" description="Interaction with substrate tRNA" evidence="10">
    <location>
        <begin position="166"/>
        <end position="170"/>
    </location>
</feature>
<evidence type="ECO:0000256" key="2">
    <source>
        <dbReference type="ARBA" id="ARBA00003213"/>
    </source>
</evidence>
<feature type="binding site" evidence="10">
    <location>
        <begin position="21"/>
        <end position="28"/>
    </location>
    <ligand>
        <name>ATP</name>
        <dbReference type="ChEBI" id="CHEBI:30616"/>
    </ligand>
</feature>
<dbReference type="InterPro" id="IPR018022">
    <property type="entry name" value="IPT"/>
</dbReference>
<gene>
    <name evidence="10 14" type="primary">miaA</name>
    <name evidence="14" type="ORF">DY251_07890</name>
</gene>
<comment type="caution">
    <text evidence="14">The sequence shown here is derived from an EMBL/GenBank/DDBJ whole genome shotgun (WGS) entry which is preliminary data.</text>
</comment>
<dbReference type="GO" id="GO:0052381">
    <property type="term" value="F:tRNA dimethylallyltransferase activity"/>
    <property type="evidence" value="ECO:0007669"/>
    <property type="project" value="UniProtKB-UniRule"/>
</dbReference>
<evidence type="ECO:0000256" key="1">
    <source>
        <dbReference type="ARBA" id="ARBA00001946"/>
    </source>
</evidence>
<dbReference type="AlphaFoldDB" id="A0A371XG30"/>
<evidence type="ECO:0000256" key="7">
    <source>
        <dbReference type="ARBA" id="ARBA00022840"/>
    </source>
</evidence>
<keyword evidence="6 10" id="KW-0547">Nucleotide-binding</keyword>
<evidence type="ECO:0000256" key="3">
    <source>
        <dbReference type="ARBA" id="ARBA00005842"/>
    </source>
</evidence>
<keyword evidence="5 10" id="KW-0819">tRNA processing</keyword>
<evidence type="ECO:0000256" key="6">
    <source>
        <dbReference type="ARBA" id="ARBA00022741"/>
    </source>
</evidence>
<comment type="similarity">
    <text evidence="3 10 13">Belongs to the IPP transferase family.</text>
</comment>
<dbReference type="CDD" id="cd02019">
    <property type="entry name" value="NK"/>
    <property type="match status" value="1"/>
</dbReference>
<dbReference type="EC" id="2.5.1.75" evidence="10"/>
<dbReference type="InterPro" id="IPR027417">
    <property type="entry name" value="P-loop_NTPase"/>
</dbReference>
<evidence type="ECO:0000256" key="4">
    <source>
        <dbReference type="ARBA" id="ARBA00022679"/>
    </source>
</evidence>
<organism evidence="14 15">
    <name type="scientific">Mesorhizobium denitrificans</name>
    <dbReference type="NCBI Taxonomy" id="2294114"/>
    <lineage>
        <taxon>Bacteria</taxon>
        <taxon>Pseudomonadati</taxon>
        <taxon>Pseudomonadota</taxon>
        <taxon>Alphaproteobacteria</taxon>
        <taxon>Hyphomicrobiales</taxon>
        <taxon>Phyllobacteriaceae</taxon>
        <taxon>Mesorhizobium</taxon>
    </lineage>
</organism>
<dbReference type="GO" id="GO:0005524">
    <property type="term" value="F:ATP binding"/>
    <property type="evidence" value="ECO:0007669"/>
    <property type="project" value="UniProtKB-UniRule"/>
</dbReference>
<evidence type="ECO:0000313" key="14">
    <source>
        <dbReference type="EMBL" id="RFC68186.1"/>
    </source>
</evidence>
<keyword evidence="8 10" id="KW-0460">Magnesium</keyword>
<evidence type="ECO:0000256" key="10">
    <source>
        <dbReference type="HAMAP-Rule" id="MF_00185"/>
    </source>
</evidence>
<comment type="caution">
    <text evidence="10">Lacks conserved residue(s) required for the propagation of feature annotation.</text>
</comment>
<dbReference type="GO" id="GO:0006400">
    <property type="term" value="P:tRNA modification"/>
    <property type="evidence" value="ECO:0007669"/>
    <property type="project" value="TreeGrafter"/>
</dbReference>
<comment type="cofactor">
    <cofactor evidence="1 10">
        <name>Mg(2+)</name>
        <dbReference type="ChEBI" id="CHEBI:18420"/>
    </cofactor>
</comment>
<dbReference type="PANTHER" id="PTHR11088">
    <property type="entry name" value="TRNA DIMETHYLALLYLTRANSFERASE"/>
    <property type="match status" value="1"/>
</dbReference>
<feature type="region of interest" description="Interaction with substrate tRNA" evidence="10">
    <location>
        <begin position="46"/>
        <end position="49"/>
    </location>
</feature>
<dbReference type="Pfam" id="PF01715">
    <property type="entry name" value="IPPT"/>
    <property type="match status" value="1"/>
</dbReference>
<dbReference type="Proteomes" id="UP000262379">
    <property type="component" value="Unassembled WGS sequence"/>
</dbReference>
<feature type="site" description="Interaction with substrate tRNA" evidence="10">
    <location>
        <position position="130"/>
    </location>
</feature>
<evidence type="ECO:0000256" key="11">
    <source>
        <dbReference type="RuleBase" id="RU003783"/>
    </source>
</evidence>
<comment type="catalytic activity">
    <reaction evidence="9 10 11">
        <text>adenosine(37) in tRNA + dimethylallyl diphosphate = N(6)-dimethylallyladenosine(37) in tRNA + diphosphate</text>
        <dbReference type="Rhea" id="RHEA:26482"/>
        <dbReference type="Rhea" id="RHEA-COMP:10162"/>
        <dbReference type="Rhea" id="RHEA-COMP:10375"/>
        <dbReference type="ChEBI" id="CHEBI:33019"/>
        <dbReference type="ChEBI" id="CHEBI:57623"/>
        <dbReference type="ChEBI" id="CHEBI:74411"/>
        <dbReference type="ChEBI" id="CHEBI:74415"/>
        <dbReference type="EC" id="2.5.1.75"/>
    </reaction>
</comment>
<comment type="subunit">
    <text evidence="10">Monomer.</text>
</comment>
<dbReference type="Gene3D" id="3.40.50.300">
    <property type="entry name" value="P-loop containing nucleotide triphosphate hydrolases"/>
    <property type="match status" value="1"/>
</dbReference>
<dbReference type="Gene3D" id="1.10.20.140">
    <property type="match status" value="1"/>
</dbReference>
<evidence type="ECO:0000256" key="5">
    <source>
        <dbReference type="ARBA" id="ARBA00022694"/>
    </source>
</evidence>
<dbReference type="SUPFAM" id="SSF52540">
    <property type="entry name" value="P-loop containing nucleoside triphosphate hydrolases"/>
    <property type="match status" value="2"/>
</dbReference>
<dbReference type="PANTHER" id="PTHR11088:SF60">
    <property type="entry name" value="TRNA DIMETHYLALLYLTRANSFERASE"/>
    <property type="match status" value="1"/>
</dbReference>
<keyword evidence="15" id="KW-1185">Reference proteome</keyword>
<sequence length="300" mass="33245">MGEPKANRHEGLLKNAILIAGPTASGKSALALRFAHERDGVIINADSMQVYDGLRLLTARPDDVDLNAADHRLYGHGPPEHAYSTAEWLRDVEGVVLKGRAPIFVGGTGLYFTSLTEGLSSMPAIPSEIRAHWRGRAQAEGAASLHAVLSERDPETAARLRNTDGQRIVRALEVLEASERSILHWQQQRETPLVDLASARAIVIEPERQALAERIARRFDLMMEQGALAEAESLLSRKLDPLLPIMKAIGLRELGAYLDGEFSIDEAISRAKTATRQYAKRQMTWFRNQFGPEWQRVPMG</sequence>
<accession>A0A371XG30</accession>
<keyword evidence="7 10" id="KW-0067">ATP-binding</keyword>
<keyword evidence="4 10" id="KW-0808">Transferase</keyword>